<dbReference type="CDD" id="cd13963">
    <property type="entry name" value="PT_UbiA_2"/>
    <property type="match status" value="1"/>
</dbReference>
<evidence type="ECO:0000256" key="1">
    <source>
        <dbReference type="ARBA" id="ARBA00004141"/>
    </source>
</evidence>
<feature type="transmembrane region" description="Helical" evidence="6">
    <location>
        <begin position="331"/>
        <end position="350"/>
    </location>
</feature>
<dbReference type="SUPFAM" id="SSF56784">
    <property type="entry name" value="HAD-like"/>
    <property type="match status" value="1"/>
</dbReference>
<feature type="transmembrane region" description="Helical" evidence="6">
    <location>
        <begin position="234"/>
        <end position="255"/>
    </location>
</feature>
<keyword evidence="8" id="KW-1185">Reference proteome</keyword>
<keyword evidence="4 6" id="KW-1133">Transmembrane helix</keyword>
<evidence type="ECO:0000256" key="5">
    <source>
        <dbReference type="ARBA" id="ARBA00023136"/>
    </source>
</evidence>
<feature type="transmembrane region" description="Helical" evidence="6">
    <location>
        <begin position="466"/>
        <end position="489"/>
    </location>
</feature>
<dbReference type="Gene3D" id="1.10.357.140">
    <property type="entry name" value="UbiA prenyltransferase"/>
    <property type="match status" value="1"/>
</dbReference>
<dbReference type="Pfam" id="PF12710">
    <property type="entry name" value="HAD"/>
    <property type="match status" value="1"/>
</dbReference>
<dbReference type="InterPro" id="IPR036412">
    <property type="entry name" value="HAD-like_sf"/>
</dbReference>
<feature type="transmembrane region" description="Helical" evidence="6">
    <location>
        <begin position="356"/>
        <end position="374"/>
    </location>
</feature>
<feature type="transmembrane region" description="Helical" evidence="6">
    <location>
        <begin position="275"/>
        <end position="298"/>
    </location>
</feature>
<keyword evidence="2" id="KW-1003">Cell membrane</keyword>
<dbReference type="PANTHER" id="PTHR11048:SF5">
    <property type="entry name" value="DECAPRENYL-PHOSPHATE PHOSPHORIBOSYLTRANSFERASE"/>
    <property type="match status" value="1"/>
</dbReference>
<feature type="transmembrane region" description="Helical" evidence="6">
    <location>
        <begin position="304"/>
        <end position="324"/>
    </location>
</feature>
<dbReference type="PANTHER" id="PTHR11048">
    <property type="entry name" value="PRENYLTRANSFERASES"/>
    <property type="match status" value="1"/>
</dbReference>
<dbReference type="InterPro" id="IPR044878">
    <property type="entry name" value="UbiA_sf"/>
</dbReference>
<evidence type="ECO:0000256" key="3">
    <source>
        <dbReference type="ARBA" id="ARBA00022692"/>
    </source>
</evidence>
<feature type="transmembrane region" description="Helical" evidence="6">
    <location>
        <begin position="436"/>
        <end position="454"/>
    </location>
</feature>
<sequence>MNAAPQVEVPPLPLYVDLDGTLIATDLLHESLLRLLKGRPASLVQMPGWLSRGKAAFKQEIAQRVELDVTTLPYRDEVLEFIREARAQGRRVVLATASDEKFAHDVARHLGLFDAVLASNGQRNLSGTRKLEAIQADARRHDSNDGGEFAYAGDRPVDIPIWRETAHAVLVTNSRSLESSAREAAPVTTVIHTPRARLWDVLYGLRLHQWLKNLLIALPLLPILPAVSHMPLDVLMRVPLAMLAFSLMASSIYVVNDLFDLEADRRHARKRHRPFASGLISIPAAAGMSAVLFAGSLILSATLLPAKFTLCLLVYLALTLSYSLRLKRRAVVDVCVLAGLYTLRIVAGAAALSVPISLWIFSFSVFLFLSLAFAKRYVEIATTLPSDTAALRSRGYLIGDQTFVLAAGAAAGQLAVVVLLLYLNDPLTAQRFSHPQYLWILGPLLLFWLLRLWLKANRRRLHDDPVVFAARDWVSRLIVIITVALIWLAT</sequence>
<dbReference type="EMBL" id="JAXOJX010000002">
    <property type="protein sequence ID" value="MDZ5455587.1"/>
    <property type="molecule type" value="Genomic_DNA"/>
</dbReference>
<dbReference type="InterPro" id="IPR023214">
    <property type="entry name" value="HAD_sf"/>
</dbReference>
<dbReference type="RefSeq" id="WP_322464341.1">
    <property type="nucleotide sequence ID" value="NZ_JAXOJX010000002.1"/>
</dbReference>
<accession>A0ABU5I9J6</accession>
<evidence type="ECO:0000256" key="6">
    <source>
        <dbReference type="SAM" id="Phobius"/>
    </source>
</evidence>
<dbReference type="Gene3D" id="3.40.50.1000">
    <property type="entry name" value="HAD superfamily/HAD-like"/>
    <property type="match status" value="1"/>
</dbReference>
<feature type="transmembrane region" description="Helical" evidence="6">
    <location>
        <begin position="402"/>
        <end position="424"/>
    </location>
</feature>
<dbReference type="NCBIfam" id="NF006088">
    <property type="entry name" value="PRK08238.1"/>
    <property type="match status" value="1"/>
</dbReference>
<comment type="caution">
    <text evidence="7">The sequence shown here is derived from an EMBL/GenBank/DDBJ whole genome shotgun (WGS) entry which is preliminary data.</text>
</comment>
<evidence type="ECO:0000256" key="2">
    <source>
        <dbReference type="ARBA" id="ARBA00022475"/>
    </source>
</evidence>
<dbReference type="InterPro" id="IPR039653">
    <property type="entry name" value="Prenyltransferase"/>
</dbReference>
<gene>
    <name evidence="7" type="ORF">SM757_03270</name>
</gene>
<comment type="subcellular location">
    <subcellularLocation>
        <location evidence="1">Membrane</location>
        <topology evidence="1">Multi-pass membrane protein</topology>
    </subcellularLocation>
</comment>
<keyword evidence="3 6" id="KW-0812">Transmembrane</keyword>
<dbReference type="Pfam" id="PF01040">
    <property type="entry name" value="UbiA"/>
    <property type="match status" value="1"/>
</dbReference>
<protein>
    <submittedName>
        <fullName evidence="7">UbiA family prenyltransferase</fullName>
    </submittedName>
</protein>
<dbReference type="InterPro" id="IPR000537">
    <property type="entry name" value="UbiA_prenyltransferase"/>
</dbReference>
<proteinExistence type="predicted"/>
<evidence type="ECO:0000313" key="7">
    <source>
        <dbReference type="EMBL" id="MDZ5455587.1"/>
    </source>
</evidence>
<keyword evidence="5 6" id="KW-0472">Membrane</keyword>
<organism evidence="7 8">
    <name type="scientific">Azohydromonas lata</name>
    <dbReference type="NCBI Taxonomy" id="45677"/>
    <lineage>
        <taxon>Bacteria</taxon>
        <taxon>Pseudomonadati</taxon>
        <taxon>Pseudomonadota</taxon>
        <taxon>Betaproteobacteria</taxon>
        <taxon>Burkholderiales</taxon>
        <taxon>Sphaerotilaceae</taxon>
        <taxon>Azohydromonas</taxon>
    </lineage>
</organism>
<dbReference type="Proteomes" id="UP001293718">
    <property type="component" value="Unassembled WGS sequence"/>
</dbReference>
<reference evidence="7 8" key="1">
    <citation type="submission" date="2023-11" db="EMBL/GenBank/DDBJ databases">
        <title>Draft genome of Azohydromonas lata strain H1 (DSM1123), a polyhydroxyalkanoate producer.</title>
        <authorList>
            <person name="Traversa D."/>
            <person name="D'Addabbo P."/>
            <person name="Pazzani C."/>
            <person name="Manzari C."/>
            <person name="Chiara M."/>
            <person name="Scrascia M."/>
        </authorList>
    </citation>
    <scope>NUCLEOTIDE SEQUENCE [LARGE SCALE GENOMIC DNA]</scope>
    <source>
        <strain evidence="7 8">H1</strain>
    </source>
</reference>
<evidence type="ECO:0000256" key="4">
    <source>
        <dbReference type="ARBA" id="ARBA00022989"/>
    </source>
</evidence>
<name>A0ABU5I9J6_9BURK</name>
<evidence type="ECO:0000313" key="8">
    <source>
        <dbReference type="Proteomes" id="UP001293718"/>
    </source>
</evidence>